<dbReference type="SMART" id="SM00184">
    <property type="entry name" value="RING"/>
    <property type="match status" value="1"/>
</dbReference>
<evidence type="ECO:0000256" key="1">
    <source>
        <dbReference type="ARBA" id="ARBA00008438"/>
    </source>
</evidence>
<dbReference type="InterPro" id="IPR013083">
    <property type="entry name" value="Znf_RING/FYVE/PHD"/>
</dbReference>
<reference evidence="11 12" key="1">
    <citation type="submission" date="2013-09" db="EMBL/GenBank/DDBJ databases">
        <title>Corchorus capsularis genome sequencing.</title>
        <authorList>
            <person name="Alam M."/>
            <person name="Haque M.S."/>
            <person name="Islam M.S."/>
            <person name="Emdad E.M."/>
            <person name="Islam M.M."/>
            <person name="Ahmed B."/>
            <person name="Halim A."/>
            <person name="Hossen Q.M.M."/>
            <person name="Hossain M.Z."/>
            <person name="Ahmed R."/>
            <person name="Khan M.M."/>
            <person name="Islam R."/>
            <person name="Rashid M.M."/>
            <person name="Khan S.A."/>
            <person name="Rahman M.S."/>
            <person name="Alam M."/>
        </authorList>
    </citation>
    <scope>NUCLEOTIDE SEQUENCE [LARGE SCALE GENOMIC DNA]</scope>
    <source>
        <strain evidence="12">cv. CVL-1</strain>
        <tissue evidence="11">Whole seedling</tissue>
    </source>
</reference>
<organism evidence="11 12">
    <name type="scientific">Corchorus capsularis</name>
    <name type="common">Jute</name>
    <dbReference type="NCBI Taxonomy" id="210143"/>
    <lineage>
        <taxon>Eukaryota</taxon>
        <taxon>Viridiplantae</taxon>
        <taxon>Streptophyta</taxon>
        <taxon>Embryophyta</taxon>
        <taxon>Tracheophyta</taxon>
        <taxon>Spermatophyta</taxon>
        <taxon>Magnoliopsida</taxon>
        <taxon>eudicotyledons</taxon>
        <taxon>Gunneridae</taxon>
        <taxon>Pentapetalae</taxon>
        <taxon>rosids</taxon>
        <taxon>malvids</taxon>
        <taxon>Malvales</taxon>
        <taxon>Malvaceae</taxon>
        <taxon>Grewioideae</taxon>
        <taxon>Apeibeae</taxon>
        <taxon>Corchorus</taxon>
    </lineage>
</organism>
<gene>
    <name evidence="11" type="ORF">CCACVL1_20996</name>
</gene>
<proteinExistence type="inferred from homology"/>
<dbReference type="SUPFAM" id="SSF52540">
    <property type="entry name" value="P-loop containing nucleoside triphosphate hydrolases"/>
    <property type="match status" value="2"/>
</dbReference>
<dbReference type="GO" id="GO:0005524">
    <property type="term" value="F:ATP binding"/>
    <property type="evidence" value="ECO:0007669"/>
    <property type="project" value="InterPro"/>
</dbReference>
<dbReference type="Pfam" id="PF21324">
    <property type="entry name" value="SHPRH_helical-2nd"/>
    <property type="match status" value="1"/>
</dbReference>
<feature type="region of interest" description="Disordered" evidence="7">
    <location>
        <begin position="1"/>
        <end position="42"/>
    </location>
</feature>
<dbReference type="Gene3D" id="3.40.50.10810">
    <property type="entry name" value="Tandem AAA-ATPase domain"/>
    <property type="match status" value="2"/>
</dbReference>
<feature type="region of interest" description="Disordered" evidence="7">
    <location>
        <begin position="429"/>
        <end position="453"/>
    </location>
</feature>
<comment type="similarity">
    <text evidence="1">Belongs to the SNF2/RAD54 helicase family. RAD16 subfamily.</text>
</comment>
<dbReference type="Pfam" id="PF21325">
    <property type="entry name" value="SHPRH_helical-1st"/>
    <property type="match status" value="1"/>
</dbReference>
<keyword evidence="4" id="KW-0378">Hydrolase</keyword>
<keyword evidence="5" id="KW-0862">Zinc</keyword>
<evidence type="ECO:0000256" key="6">
    <source>
        <dbReference type="PROSITE-ProRule" id="PRU00175"/>
    </source>
</evidence>
<keyword evidence="3 6" id="KW-0863">Zinc-finger</keyword>
<protein>
    <submittedName>
        <fullName evidence="11">SNF2-related protein</fullName>
    </submittedName>
</protein>
<dbReference type="InterPro" id="IPR014001">
    <property type="entry name" value="Helicase_ATP-bd"/>
</dbReference>
<dbReference type="InterPro" id="IPR052583">
    <property type="entry name" value="ATP-helicase/E3_Ub-Ligase"/>
</dbReference>
<dbReference type="CDD" id="cd18070">
    <property type="entry name" value="DEXQc_SHPRH"/>
    <property type="match status" value="1"/>
</dbReference>
<dbReference type="InterPro" id="IPR001841">
    <property type="entry name" value="Znf_RING"/>
</dbReference>
<dbReference type="InterPro" id="IPR048686">
    <property type="entry name" value="SHPRH_helical_1st"/>
</dbReference>
<dbReference type="InterPro" id="IPR048695">
    <property type="entry name" value="SHPRH_helical_2nd"/>
</dbReference>
<dbReference type="InterPro" id="IPR001965">
    <property type="entry name" value="Znf_PHD"/>
</dbReference>
<dbReference type="InterPro" id="IPR000330">
    <property type="entry name" value="SNF2_N"/>
</dbReference>
<evidence type="ECO:0000256" key="4">
    <source>
        <dbReference type="ARBA" id="ARBA00022801"/>
    </source>
</evidence>
<dbReference type="InterPro" id="IPR027417">
    <property type="entry name" value="P-loop_NTPase"/>
</dbReference>
<dbReference type="PROSITE" id="PS50089">
    <property type="entry name" value="ZF_RING_2"/>
    <property type="match status" value="1"/>
</dbReference>
<dbReference type="SUPFAM" id="SSF57850">
    <property type="entry name" value="RING/U-box"/>
    <property type="match status" value="1"/>
</dbReference>
<dbReference type="PANTHER" id="PTHR45865:SF1">
    <property type="entry name" value="E3 UBIQUITIN-PROTEIN LIGASE SHPRH"/>
    <property type="match status" value="1"/>
</dbReference>
<dbReference type="Pfam" id="PF00176">
    <property type="entry name" value="SNF2-rel_dom"/>
    <property type="match status" value="1"/>
</dbReference>
<evidence type="ECO:0000256" key="7">
    <source>
        <dbReference type="SAM" id="MobiDB-lite"/>
    </source>
</evidence>
<dbReference type="PROSITE" id="PS51194">
    <property type="entry name" value="HELICASE_CTER"/>
    <property type="match status" value="1"/>
</dbReference>
<feature type="domain" description="RING-type" evidence="8">
    <location>
        <begin position="1345"/>
        <end position="1395"/>
    </location>
</feature>
<dbReference type="CDD" id="cd18793">
    <property type="entry name" value="SF2_C_SNF"/>
    <property type="match status" value="1"/>
</dbReference>
<dbReference type="Gene3D" id="3.30.40.10">
    <property type="entry name" value="Zinc/RING finger domain, C3HC4 (zinc finger)"/>
    <property type="match status" value="2"/>
</dbReference>
<feature type="compositionally biased region" description="Basic and acidic residues" evidence="7">
    <location>
        <begin position="442"/>
        <end position="453"/>
    </location>
</feature>
<evidence type="ECO:0000313" key="12">
    <source>
        <dbReference type="Proteomes" id="UP000188268"/>
    </source>
</evidence>
<dbReference type="Gramene" id="OMO66750">
    <property type="protein sequence ID" value="OMO66750"/>
    <property type="gene ID" value="CCACVL1_20996"/>
</dbReference>
<sequence>MGRKKQINPRRSGALTVESNGNVESELDKQEANQNGHKGKDEIADTETPFFVQVDKSSWQLQEHLDISEVVLIDLNLREEFAGYRISEDFYGDSKYSLRFRVCNVSEFITRIKLGHWPVLSSSDVSLEFVVKSMSDGAETESLILSGSFDGPDEGISALVHLASLKFVTLRPVMGVTLSEGLSSLRVRVEILRSLFDDSWLRPEVMTSKAKYGISDTVNMEVDVSRVAEGETSRPGNRTKFDVAGFYEAIKPSKENSMLEDEFPDLLPVLRPYQRRAAYWMVQREKGDSRSLDEWQRNMLSSPLCIQVDCLDTQSKVFFNPFGGNISLHPDSTSPYVYGGILADEMGLGKTVELLACIFAHQKHASEGGVFKDTAAEVITDEKISLRRLKRERIECICGAVSENRKYKGLWVQCDMCDAWQHSECVGYSPRGKAQKGSESAGEGKKQKKGKETTDIVVREGEHVCQPCAELLQATDSPIATGATLIVCPAPILSQWHDEIIRHTRPGSLRTYIYEGVRRPSLSNTSRVDISELVGADIVLTTYDVLKEDLSHDYDRHEGDRCFLRFQKRYPVIPTLLTRIFWWRICLDEAQMVESNTAAATEMALRLYAKHRWCISGTPIQRKLDDLYGLLRFLKLSPFDVSRWWVDVIRDPYERRDGGAMKFTHQIFKQIMWRSSKIHVADELQLPPQEECVSWLTFSPIEEHFYQRQHETCVDYATEVLESLKEGFLKREVPGNLSSGATFDPFITHTEAAKLLNSLLKLRQACCHPQVGSFGLRSLQQAPMTMEEILNVLIGKTKTEGEEALRMLVCALNGLAGIAIIEEKYTQAVSLYKEALDITKEHSEDFRLDPLLNIHIHHNLAEILPMVTSSLEQFPAEVQQFPGSSEKASRVHHTEICDQSSVKRQKLDDQEISETHAGNLPAMPSDLLENGTKIDLDCSGQCHMSSGTLNKQSLIIDCENLKQKYLSAFTTKLSAAQQEFRKSYMQVCNAFGDIKNEHRVWWLDALHHAELNKDFSNELIRKIEEAISGSLENRRSSRMSSRFQSVTTLKYHIQTGLDLLESCRGKLLNRLLEIDQTMEKPKEEDIERVRYCRNCQVVGDGPICVHCELEDLFQDYEARLFRVNKNDGEMIKSAEEAVVLRKKKSALNRFYWNLSQPNKNSISSDADSKELKRDVQETIVVSKSPSQLEVALGVIKSFCKAQVGKEGMLAATKQLQILEGMRKEYRHARLLAISQAQVLNAHDEIKMATTRLHLREAENDKSIDALSPNELAAASVQNTSDKFMALTSLSTIKGKLRYLQGLVLSKDKLPMEHSDNSTLSQDISTMSTSVEQKSTCMPRVNAEACPICQEKLSNQKMVFQCGHVTCCKCLLLMTERRSRYWSKTQNKWVMCPTCRQHTDVGNIALADDRQSKSPNTAILHSIQGGELCEESLVVQGSYGTKIEAVTRRILGIKSSDPKAKVLVFSSWNDVLDVLEHAFRTNQITYIRMKGGRKSHVAISEFRGKKAGGKGIQKPEPKFVQVLLLLIQHGANGLNLLEAQHVILVEPLLNPAVEAQAISRVHRIGQESRTLVHRFIVKNTVEESVYKLNRSRNSSGFVGNTKNQDQPVLTLKDVESLFASAPKTTETATESESLRHLPPSVAAALAAERRLRENPTA</sequence>
<dbReference type="Gene3D" id="3.40.50.300">
    <property type="entry name" value="P-loop containing nucleotide triphosphate hydrolases"/>
    <property type="match status" value="1"/>
</dbReference>
<name>A0A1R3H8Y4_COCAP</name>
<feature type="domain" description="Helicase ATP-binding" evidence="9">
    <location>
        <begin position="466"/>
        <end position="637"/>
    </location>
</feature>
<dbReference type="OMA" id="KAVFFCA"/>
<dbReference type="InterPro" id="IPR018957">
    <property type="entry name" value="Znf_C3HC4_RING-type"/>
</dbReference>
<dbReference type="SMART" id="SM00249">
    <property type="entry name" value="PHD"/>
    <property type="match status" value="2"/>
</dbReference>
<dbReference type="SMART" id="SM00490">
    <property type="entry name" value="HELICc"/>
    <property type="match status" value="1"/>
</dbReference>
<dbReference type="GO" id="GO:0008270">
    <property type="term" value="F:zinc ion binding"/>
    <property type="evidence" value="ECO:0007669"/>
    <property type="project" value="UniProtKB-KW"/>
</dbReference>
<dbReference type="InterPro" id="IPR038718">
    <property type="entry name" value="SNF2-like_sf"/>
</dbReference>
<evidence type="ECO:0000313" key="11">
    <source>
        <dbReference type="EMBL" id="OMO66750.1"/>
    </source>
</evidence>
<dbReference type="GO" id="GO:0016787">
    <property type="term" value="F:hydrolase activity"/>
    <property type="evidence" value="ECO:0007669"/>
    <property type="project" value="UniProtKB-KW"/>
</dbReference>
<evidence type="ECO:0000259" key="9">
    <source>
        <dbReference type="PROSITE" id="PS51192"/>
    </source>
</evidence>
<dbReference type="PANTHER" id="PTHR45865">
    <property type="entry name" value="E3 UBIQUITIN-PROTEIN LIGASE SHPRH FAMILY MEMBER"/>
    <property type="match status" value="1"/>
</dbReference>
<keyword evidence="2" id="KW-0479">Metal-binding</keyword>
<evidence type="ECO:0000259" key="10">
    <source>
        <dbReference type="PROSITE" id="PS51194"/>
    </source>
</evidence>
<dbReference type="SMART" id="SM00487">
    <property type="entry name" value="DEXDc"/>
    <property type="match status" value="1"/>
</dbReference>
<dbReference type="OrthoDB" id="423559at2759"/>
<accession>A0A1R3H8Y4</accession>
<dbReference type="InterPro" id="IPR049730">
    <property type="entry name" value="SNF2/RAD54-like_C"/>
</dbReference>
<dbReference type="Pfam" id="PF00271">
    <property type="entry name" value="Helicase_C"/>
    <property type="match status" value="1"/>
</dbReference>
<evidence type="ECO:0000256" key="5">
    <source>
        <dbReference type="ARBA" id="ARBA00022833"/>
    </source>
</evidence>
<evidence type="ECO:0000256" key="2">
    <source>
        <dbReference type="ARBA" id="ARBA00022723"/>
    </source>
</evidence>
<keyword evidence="12" id="KW-1185">Reference proteome</keyword>
<evidence type="ECO:0000259" key="8">
    <source>
        <dbReference type="PROSITE" id="PS50089"/>
    </source>
</evidence>
<dbReference type="STRING" id="210143.A0A1R3H8Y4"/>
<feature type="domain" description="Helicase C-terminal" evidence="10">
    <location>
        <begin position="1444"/>
        <end position="1614"/>
    </location>
</feature>
<dbReference type="Proteomes" id="UP000188268">
    <property type="component" value="Unassembled WGS sequence"/>
</dbReference>
<comment type="caution">
    <text evidence="11">The sequence shown here is derived from an EMBL/GenBank/DDBJ whole genome shotgun (WGS) entry which is preliminary data.</text>
</comment>
<dbReference type="Pfam" id="PF00097">
    <property type="entry name" value="zf-C3HC4"/>
    <property type="match status" value="1"/>
</dbReference>
<evidence type="ECO:0000256" key="3">
    <source>
        <dbReference type="ARBA" id="ARBA00022771"/>
    </source>
</evidence>
<dbReference type="InterPro" id="IPR001650">
    <property type="entry name" value="Helicase_C-like"/>
</dbReference>
<dbReference type="SUPFAM" id="SSF57903">
    <property type="entry name" value="FYVE/PHD zinc finger"/>
    <property type="match status" value="1"/>
</dbReference>
<dbReference type="EMBL" id="AWWV01012501">
    <property type="protein sequence ID" value="OMO66750.1"/>
    <property type="molecule type" value="Genomic_DNA"/>
</dbReference>
<dbReference type="PROSITE" id="PS51192">
    <property type="entry name" value="HELICASE_ATP_BIND_1"/>
    <property type="match status" value="1"/>
</dbReference>
<dbReference type="InterPro" id="IPR011011">
    <property type="entry name" value="Znf_FYVE_PHD"/>
</dbReference>